<evidence type="ECO:0000313" key="2">
    <source>
        <dbReference type="Proteomes" id="UP000254937"/>
    </source>
</evidence>
<reference evidence="1 2" key="1">
    <citation type="submission" date="2018-07" db="EMBL/GenBank/DDBJ databases">
        <title>Section-level genome sequencing of Aspergillus section Nigri to investigate inter- and intra-species variation.</title>
        <authorList>
            <consortium name="DOE Joint Genome Institute"/>
            <person name="Vesth T.C."/>
            <person name="Nybo J.L."/>
            <person name="Theobald S."/>
            <person name="Frisvad J.C."/>
            <person name="Larsen T.O."/>
            <person name="Nielsen K.F."/>
            <person name="Hoof J.B."/>
            <person name="Brandl J."/>
            <person name="Salamov A."/>
            <person name="Riley R."/>
            <person name="Gladden J.M."/>
            <person name="Phatale P."/>
            <person name="Nielsen M.T."/>
            <person name="Lyhne E.K."/>
            <person name="Kogle M.E."/>
            <person name="Strasser K."/>
            <person name="McDonnell E."/>
            <person name="Barry K."/>
            <person name="Clum A."/>
            <person name="Chen C."/>
            <person name="Nolan M."/>
            <person name="Sandor L."/>
            <person name="Kuo A."/>
            <person name="Lipzen A."/>
            <person name="Hainaut M."/>
            <person name="Drula E."/>
            <person name="Tsang A."/>
            <person name="Magnuson J.K."/>
            <person name="Henrissat B."/>
            <person name="Wiebenga A."/>
            <person name="Simmons B.A."/>
            <person name="Makela M.R."/>
            <person name="De vries R.P."/>
            <person name="Grigoriev I.V."/>
            <person name="Mortensen U.H."/>
            <person name="Baker S.E."/>
            <person name="Andersen M.R."/>
        </authorList>
    </citation>
    <scope>NUCLEOTIDE SEQUENCE [LARGE SCALE GENOMIC DNA]</scope>
    <source>
        <strain evidence="1 2">ATCC 13157</strain>
    </source>
</reference>
<dbReference type="Proteomes" id="UP000254937">
    <property type="component" value="Unassembled WGS sequence"/>
</dbReference>
<sequence length="140" mass="16093">MDSDGVITNFQCLCCASRYSFLCCLNECSLETYEVVVDTIFVPLLLTQPAFHRLPSHGNLRKHHLSHHAFSDVSPASIPSFVICEDRWSEFFSKWTRADQPSGHVESFSPRIRNDFLTRHWFVVTRQKYNTLPPASQLAC</sequence>
<accession>A0A370PHG6</accession>
<proteinExistence type="predicted"/>
<evidence type="ECO:0000313" key="1">
    <source>
        <dbReference type="EMBL" id="RDK41344.1"/>
    </source>
</evidence>
<protein>
    <submittedName>
        <fullName evidence="1">Uncharacterized protein</fullName>
    </submittedName>
</protein>
<name>A0A370PHG6_ASPPH</name>
<organism evidence="1 2">
    <name type="scientific">Aspergillus phoenicis ATCC 13157</name>
    <dbReference type="NCBI Taxonomy" id="1353007"/>
    <lineage>
        <taxon>Eukaryota</taxon>
        <taxon>Fungi</taxon>
        <taxon>Dikarya</taxon>
        <taxon>Ascomycota</taxon>
        <taxon>Pezizomycotina</taxon>
        <taxon>Eurotiomycetes</taxon>
        <taxon>Eurotiomycetidae</taxon>
        <taxon>Eurotiales</taxon>
        <taxon>Aspergillaceae</taxon>
        <taxon>Aspergillus</taxon>
    </lineage>
</organism>
<dbReference type="EMBL" id="KZ851855">
    <property type="protein sequence ID" value="RDK41344.1"/>
    <property type="molecule type" value="Genomic_DNA"/>
</dbReference>
<keyword evidence="2" id="KW-1185">Reference proteome</keyword>
<gene>
    <name evidence="1" type="ORF">M752DRAFT_25833</name>
</gene>
<dbReference type="AlphaFoldDB" id="A0A370PHG6"/>